<keyword evidence="2" id="KW-1133">Transmembrane helix</keyword>
<keyword evidence="2" id="KW-0812">Transmembrane</keyword>
<feature type="region of interest" description="Disordered" evidence="1">
    <location>
        <begin position="1"/>
        <end position="25"/>
    </location>
</feature>
<sequence length="140" mass="15574">MPTTSPRHSGPDPRPDVYEISGASTSLTADQSERMRRYMFQMGIRTVCFVLGVFTEGWLRWTFFIAAMVLPYIAVVLANNTRQVRTSTTPSPVDAPALTHQATPQPPRHEEDDVVSGIVVEHCELEAGSRDDEQPPRGHP</sequence>
<name>A0ABY8H2N3_9MICC</name>
<organism evidence="3 4">
    <name type="scientific">Citricoccus muralis</name>
    <dbReference type="NCBI Taxonomy" id="169134"/>
    <lineage>
        <taxon>Bacteria</taxon>
        <taxon>Bacillati</taxon>
        <taxon>Actinomycetota</taxon>
        <taxon>Actinomycetes</taxon>
        <taxon>Micrococcales</taxon>
        <taxon>Micrococcaceae</taxon>
        <taxon>Citricoccus</taxon>
    </lineage>
</organism>
<dbReference type="Pfam" id="PF11298">
    <property type="entry name" value="DUF3099"/>
    <property type="match status" value="1"/>
</dbReference>
<dbReference type="InterPro" id="IPR021449">
    <property type="entry name" value="DUF3099"/>
</dbReference>
<dbReference type="EMBL" id="CP121252">
    <property type="protein sequence ID" value="WFP15315.1"/>
    <property type="molecule type" value="Genomic_DNA"/>
</dbReference>
<feature type="region of interest" description="Disordered" evidence="1">
    <location>
        <begin position="83"/>
        <end position="115"/>
    </location>
</feature>
<proteinExistence type="predicted"/>
<feature type="transmembrane region" description="Helical" evidence="2">
    <location>
        <begin position="61"/>
        <end position="78"/>
    </location>
</feature>
<protein>
    <submittedName>
        <fullName evidence="3">DUF3099 domain-containing protein</fullName>
    </submittedName>
</protein>
<dbReference type="RefSeq" id="WP_278155923.1">
    <property type="nucleotide sequence ID" value="NZ_CP121252.1"/>
</dbReference>
<keyword evidence="2" id="KW-0472">Membrane</keyword>
<evidence type="ECO:0000313" key="3">
    <source>
        <dbReference type="EMBL" id="WFP15315.1"/>
    </source>
</evidence>
<reference evidence="3 4" key="1">
    <citation type="submission" date="2023-04" db="EMBL/GenBank/DDBJ databases">
        <title>Funneling lignin-derived compounds into biodiesel using alkali-halophilic Citricoccus sp. P2.</title>
        <authorList>
            <person name="Luo C.-B."/>
        </authorList>
    </citation>
    <scope>NUCLEOTIDE SEQUENCE [LARGE SCALE GENOMIC DNA]</scope>
    <source>
        <strain evidence="3 4">P2</strain>
    </source>
</reference>
<evidence type="ECO:0000256" key="2">
    <source>
        <dbReference type="SAM" id="Phobius"/>
    </source>
</evidence>
<evidence type="ECO:0000256" key="1">
    <source>
        <dbReference type="SAM" id="MobiDB-lite"/>
    </source>
</evidence>
<gene>
    <name evidence="3" type="ORF">P8192_07705</name>
</gene>
<accession>A0ABY8H2N3</accession>
<keyword evidence="4" id="KW-1185">Reference proteome</keyword>
<dbReference type="Proteomes" id="UP001219037">
    <property type="component" value="Chromosome"/>
</dbReference>
<evidence type="ECO:0000313" key="4">
    <source>
        <dbReference type="Proteomes" id="UP001219037"/>
    </source>
</evidence>